<reference evidence="1 2" key="1">
    <citation type="journal article" date="2023" name="Science">
        <title>Complex scaffold remodeling in plant triterpene biosynthesis.</title>
        <authorList>
            <person name="De La Pena R."/>
            <person name="Hodgson H."/>
            <person name="Liu J.C."/>
            <person name="Stephenson M.J."/>
            <person name="Martin A.C."/>
            <person name="Owen C."/>
            <person name="Harkess A."/>
            <person name="Leebens-Mack J."/>
            <person name="Jimenez L.E."/>
            <person name="Osbourn A."/>
            <person name="Sattely E.S."/>
        </authorList>
    </citation>
    <scope>NUCLEOTIDE SEQUENCE [LARGE SCALE GENOMIC DNA]</scope>
    <source>
        <strain evidence="2">cv. JPN11</strain>
        <tissue evidence="1">Leaf</tissue>
    </source>
</reference>
<gene>
    <name evidence="1" type="ORF">OWV82_017886</name>
</gene>
<dbReference type="EMBL" id="CM051403">
    <property type="protein sequence ID" value="KAJ4707831.1"/>
    <property type="molecule type" value="Genomic_DNA"/>
</dbReference>
<proteinExistence type="predicted"/>
<organism evidence="1 2">
    <name type="scientific">Melia azedarach</name>
    <name type="common">Chinaberry tree</name>
    <dbReference type="NCBI Taxonomy" id="155640"/>
    <lineage>
        <taxon>Eukaryota</taxon>
        <taxon>Viridiplantae</taxon>
        <taxon>Streptophyta</taxon>
        <taxon>Embryophyta</taxon>
        <taxon>Tracheophyta</taxon>
        <taxon>Spermatophyta</taxon>
        <taxon>Magnoliopsida</taxon>
        <taxon>eudicotyledons</taxon>
        <taxon>Gunneridae</taxon>
        <taxon>Pentapetalae</taxon>
        <taxon>rosids</taxon>
        <taxon>malvids</taxon>
        <taxon>Sapindales</taxon>
        <taxon>Meliaceae</taxon>
        <taxon>Melia</taxon>
    </lineage>
</organism>
<evidence type="ECO:0000313" key="2">
    <source>
        <dbReference type="Proteomes" id="UP001164539"/>
    </source>
</evidence>
<protein>
    <submittedName>
        <fullName evidence="1">Large proline-rich protein BAG6-like</fullName>
    </submittedName>
</protein>
<accession>A0ACC1X9D1</accession>
<comment type="caution">
    <text evidence="1">The sequence shown here is derived from an EMBL/GenBank/DDBJ whole genome shotgun (WGS) entry which is preliminary data.</text>
</comment>
<keyword evidence="2" id="KW-1185">Reference proteome</keyword>
<evidence type="ECO:0000313" key="1">
    <source>
        <dbReference type="EMBL" id="KAJ4707831.1"/>
    </source>
</evidence>
<name>A0ACC1X9D1_MELAZ</name>
<dbReference type="Proteomes" id="UP001164539">
    <property type="component" value="Chromosome 10"/>
</dbReference>
<sequence length="368" mass="39771">MGSNSDDTAVDSSSKEAGCSDSTIEIKIKTMDAGTYMLRVNKHVQVLALKEQITTVTGVPSKEQRLLHCGRALQNDQFLSAYQVEEGHMLHLVTGQQIPSSSESSLAHPATNLASGASNNQSRQVSQHVTVTIRVTRTPAESRSLAYLNQIFSALRFQIPTTGRNNEEVGIGEHADWHSGPNNQAALRYYSRHGLELDVAASEIDFTIHVRPQQLQATISVSMIDLLQLVNYFGLQIGTGSSSWNLLFALRATSMQSREPLHQLERQLVTRANMIDPPVQMGSQTNLLSRRFRGLYVISSVGRLSLRTRPLQLGVTSANPFVLAGSSGHSSTSGSAPNHTMTQGSESAAGSSSIEDDPDPPSPPAPSS</sequence>